<keyword evidence="1" id="KW-0472">Membrane</keyword>
<feature type="transmembrane region" description="Helical" evidence="1">
    <location>
        <begin position="101"/>
        <end position="118"/>
    </location>
</feature>
<name>A0A0K1Q3H7_9BACT</name>
<dbReference type="RefSeq" id="WP_146651301.1">
    <property type="nucleotide sequence ID" value="NZ_CP012333.1"/>
</dbReference>
<feature type="transmembrane region" description="Helical" evidence="1">
    <location>
        <begin position="382"/>
        <end position="402"/>
    </location>
</feature>
<feature type="transmembrane region" description="Helical" evidence="1">
    <location>
        <begin position="448"/>
        <end position="468"/>
    </location>
</feature>
<dbReference type="OrthoDB" id="5481871at2"/>
<accession>A0A0K1Q3H7</accession>
<feature type="transmembrane region" description="Helical" evidence="1">
    <location>
        <begin position="197"/>
        <end position="225"/>
    </location>
</feature>
<reference evidence="2 3" key="1">
    <citation type="submission" date="2015-08" db="EMBL/GenBank/DDBJ databases">
        <authorList>
            <person name="Babu N.S."/>
            <person name="Beckwith C.J."/>
            <person name="Beseler K.G."/>
            <person name="Brison A."/>
            <person name="Carone J.V."/>
            <person name="Caskin T.P."/>
            <person name="Diamond M."/>
            <person name="Durham M.E."/>
            <person name="Foxe J.M."/>
            <person name="Go M."/>
            <person name="Henderson B.A."/>
            <person name="Jones I.B."/>
            <person name="McGettigan J.A."/>
            <person name="Micheletti S.J."/>
            <person name="Nasrallah M.E."/>
            <person name="Ortiz D."/>
            <person name="Piller C.R."/>
            <person name="Privatt S.R."/>
            <person name="Schneider S.L."/>
            <person name="Sharp S."/>
            <person name="Smith T.C."/>
            <person name="Stanton J.D."/>
            <person name="Ullery H.E."/>
            <person name="Wilson R.J."/>
            <person name="Serrano M.G."/>
            <person name="Buck G."/>
            <person name="Lee V."/>
            <person name="Wang Y."/>
            <person name="Carvalho R."/>
            <person name="Voegtly L."/>
            <person name="Shi R."/>
            <person name="Duckworth R."/>
            <person name="Johnson A."/>
            <person name="Loviza R."/>
            <person name="Walstead R."/>
            <person name="Shah Z."/>
            <person name="Kiflezghi M."/>
            <person name="Wade K."/>
            <person name="Ball S.L."/>
            <person name="Bradley K.W."/>
            <person name="Asai D.J."/>
            <person name="Bowman C.A."/>
            <person name="Russell D.A."/>
            <person name="Pope W.H."/>
            <person name="Jacobs-Sera D."/>
            <person name="Hendrix R.W."/>
            <person name="Hatfull G.F."/>
        </authorList>
    </citation>
    <scope>NUCLEOTIDE SEQUENCE [LARGE SCALE GENOMIC DNA]</scope>
    <source>
        <strain evidence="2 3">DSM 27648</strain>
    </source>
</reference>
<dbReference type="EMBL" id="CP012333">
    <property type="protein sequence ID" value="AKU99924.1"/>
    <property type="molecule type" value="Genomic_DNA"/>
</dbReference>
<organism evidence="2 3">
    <name type="scientific">Labilithrix luteola</name>
    <dbReference type="NCBI Taxonomy" id="1391654"/>
    <lineage>
        <taxon>Bacteria</taxon>
        <taxon>Pseudomonadati</taxon>
        <taxon>Myxococcota</taxon>
        <taxon>Polyangia</taxon>
        <taxon>Polyangiales</taxon>
        <taxon>Labilitrichaceae</taxon>
        <taxon>Labilithrix</taxon>
    </lineage>
</organism>
<dbReference type="Proteomes" id="UP000064967">
    <property type="component" value="Chromosome"/>
</dbReference>
<feature type="transmembrane region" description="Helical" evidence="1">
    <location>
        <begin position="414"/>
        <end position="436"/>
    </location>
</feature>
<keyword evidence="1" id="KW-1133">Transmembrane helix</keyword>
<feature type="transmembrane region" description="Helical" evidence="1">
    <location>
        <begin position="138"/>
        <end position="155"/>
    </location>
</feature>
<feature type="transmembrane region" description="Helical" evidence="1">
    <location>
        <begin position="356"/>
        <end position="376"/>
    </location>
</feature>
<evidence type="ECO:0000256" key="1">
    <source>
        <dbReference type="SAM" id="Phobius"/>
    </source>
</evidence>
<keyword evidence="1" id="KW-0812">Transmembrane</keyword>
<feature type="transmembrane region" description="Helical" evidence="1">
    <location>
        <begin position="331"/>
        <end position="349"/>
    </location>
</feature>
<dbReference type="AlphaFoldDB" id="A0A0K1Q3H7"/>
<feature type="transmembrane region" description="Helical" evidence="1">
    <location>
        <begin position="237"/>
        <end position="255"/>
    </location>
</feature>
<keyword evidence="3" id="KW-1185">Reference proteome</keyword>
<protein>
    <submittedName>
        <fullName evidence="2">Uncharacterized protein</fullName>
    </submittedName>
</protein>
<sequence length="779" mass="85386">MFRNIAPLLRRADPAAYTLWAGFQTLASARSFYGYMLKQTGGEWSAPLDDVFIHFDYARATALGHPFEWTVGNGYSSGNTSLTYPFVLAAGWLAGFKGRELMVWAAIVAAVCVFGFLLATRRLFIESERDDWGRISSYLLPPVFLGVGAHVWSLWSGMEVAVFMATWAITLVAWSRLERDALLPDARKTSGTHAWWLGLAGALLVTTRPEAAFTIAIFGAAAALSHRRSGNLHALGILVRAGVPAAIALALQSFANKAFTGEWSANGAVVKLALNNPYMTPDDKLADYVFNVKYAALRNLDYHFAHIEGEHMGEFNPPFLGAAWNIVARQAWWAGVIPLALGMLPLAFARTRRIAVIVWLQLVAWVVVVAFNGQVRWQNERYVMPAVGWLLVLVALGVSVALRTRSQPLGRGALARPSFATLVVLGALVVQTIGVLTRPAGSPPEFRLPWLLALGGGAIFALALRYWAVRMPIVVLAVLFAYDHQIPKMRDQKWFFGRASRNIRDQHITLGKYLAELKPNRVLVGDAGAILYESNRPGLDIIGLGGYRGLPFARAGVHGLPATLELIERIAPADRPEILAIFPTWWGVLPTWFGGEELRRFPVEGNVICGGYEHIAYKADWHLLGTGDRLRTMPAGDTAIKAEIDVADLVSEKANGYVFDKPSNGWVDMRILPDPANAARDMFDAGRRIAVGKSESFIGNGLTAGQPAHLVVRTAPEKATRVRVRISGVDVGVIDLVRTGGWVESVFALPAEQVKPSMRIELVNEGPGDFVDFHDWLTQ</sequence>
<gene>
    <name evidence="2" type="ORF">AKJ09_06588</name>
</gene>
<evidence type="ECO:0000313" key="3">
    <source>
        <dbReference type="Proteomes" id="UP000064967"/>
    </source>
</evidence>
<proteinExistence type="predicted"/>
<dbReference type="KEGG" id="llu:AKJ09_06588"/>
<dbReference type="STRING" id="1391654.AKJ09_06588"/>
<evidence type="ECO:0000313" key="2">
    <source>
        <dbReference type="EMBL" id="AKU99924.1"/>
    </source>
</evidence>